<reference evidence="1" key="1">
    <citation type="submission" date="2023-04" db="EMBL/GenBank/DDBJ databases">
        <title>Ambrosiozyma monospora NBRC 10751.</title>
        <authorList>
            <person name="Ichikawa N."/>
            <person name="Sato H."/>
            <person name="Tonouchi N."/>
        </authorList>
    </citation>
    <scope>NUCLEOTIDE SEQUENCE</scope>
    <source>
        <strain evidence="1">NBRC 10751</strain>
    </source>
</reference>
<evidence type="ECO:0000313" key="2">
    <source>
        <dbReference type="Proteomes" id="UP001165064"/>
    </source>
</evidence>
<sequence length="490" mass="56176">MTRSTVSDDQSEKIIRSTAWVVRYEYEASVMSDSEKEERSNDPTINVDVIYSFLSHHKNFENMIKFNPSASFCIIDELLMVEGYRRVLIWFLTHLELSQWLINYFHELLIGSRGNPDPTISDDFISARFKFSREGAIVLSEIEKSMLLHEFFSNALIYLSRGASLEIEDMENEPTIHCSSLSVHDSGTNDDNTEDDQSDIKVIAPNQLDGSRFITNRSNAQKLMKVICLMLKSLEEKGILSLNDSEYRIEIQTLLVQWVGVGMLPEARELFFKSNQFDIDDANSDSRTEKDTHQEALKRKLELEKRKRLQVEMDMSGAEFFSLFGSSFERNSYEFLMTILNLGMFYPDKKSEILPFFKDLNGVSKVFNNQLALFRVCDYLFEHLNECLMNRDDQGVFQLFKLVGIADPTNEAVVSVVKQYITSLDEDKSERSLKNEAETEVSSAENGEVRNQSGKIGSQNTNLTKKKQNSPSHSAISKRGKSKKKKSKKT</sequence>
<dbReference type="EMBL" id="BSXS01000468">
    <property type="protein sequence ID" value="GME72618.1"/>
    <property type="molecule type" value="Genomic_DNA"/>
</dbReference>
<organism evidence="1 2">
    <name type="scientific">Ambrosiozyma monospora</name>
    <name type="common">Yeast</name>
    <name type="synonym">Endomycopsis monosporus</name>
    <dbReference type="NCBI Taxonomy" id="43982"/>
    <lineage>
        <taxon>Eukaryota</taxon>
        <taxon>Fungi</taxon>
        <taxon>Dikarya</taxon>
        <taxon>Ascomycota</taxon>
        <taxon>Saccharomycotina</taxon>
        <taxon>Pichiomycetes</taxon>
        <taxon>Pichiales</taxon>
        <taxon>Pichiaceae</taxon>
        <taxon>Ambrosiozyma</taxon>
    </lineage>
</organism>
<comment type="caution">
    <text evidence="1">The sequence shown here is derived from an EMBL/GenBank/DDBJ whole genome shotgun (WGS) entry which is preliminary data.</text>
</comment>
<protein>
    <submittedName>
        <fullName evidence="1">Unnamed protein product</fullName>
    </submittedName>
</protein>
<gene>
    <name evidence="1" type="ORF">Amon02_000106400</name>
</gene>
<evidence type="ECO:0000313" key="1">
    <source>
        <dbReference type="EMBL" id="GME72618.1"/>
    </source>
</evidence>
<name>A0ACB5STM2_AMBMO</name>
<dbReference type="Proteomes" id="UP001165064">
    <property type="component" value="Unassembled WGS sequence"/>
</dbReference>
<keyword evidence="2" id="KW-1185">Reference proteome</keyword>
<proteinExistence type="predicted"/>
<accession>A0ACB5STM2</accession>